<dbReference type="InterPro" id="IPR019533">
    <property type="entry name" value="Peptidase_S26"/>
</dbReference>
<feature type="transmembrane region" description="Helical" evidence="5">
    <location>
        <begin position="38"/>
        <end position="63"/>
    </location>
</feature>
<dbReference type="GO" id="GO:0016020">
    <property type="term" value="C:membrane"/>
    <property type="evidence" value="ECO:0007669"/>
    <property type="project" value="UniProtKB-SubCell"/>
</dbReference>
<comment type="caution">
    <text evidence="6">The sequence shown here is derived from an EMBL/GenBank/DDBJ whole genome shotgun (WGS) entry which is preliminary data.</text>
</comment>
<name>A0A7J4IRI9_9ARCH</name>
<dbReference type="SUPFAM" id="SSF51306">
    <property type="entry name" value="LexA/Signal peptidase"/>
    <property type="match status" value="1"/>
</dbReference>
<evidence type="ECO:0000256" key="5">
    <source>
        <dbReference type="SAM" id="Phobius"/>
    </source>
</evidence>
<dbReference type="InterPro" id="IPR036286">
    <property type="entry name" value="LexA/Signal_pep-like_sf"/>
</dbReference>
<gene>
    <name evidence="6" type="ORF">HA237_01925</name>
    <name evidence="7" type="ORF">J4224_00580</name>
</gene>
<dbReference type="EMBL" id="JAGVWF010000007">
    <property type="protein sequence ID" value="MBS3058903.1"/>
    <property type="molecule type" value="Genomic_DNA"/>
</dbReference>
<dbReference type="CDD" id="cd06530">
    <property type="entry name" value="S26_SPase_I"/>
    <property type="match status" value="1"/>
</dbReference>
<dbReference type="GO" id="GO:0006465">
    <property type="term" value="P:signal peptide processing"/>
    <property type="evidence" value="ECO:0007669"/>
    <property type="project" value="InterPro"/>
</dbReference>
<reference evidence="7" key="3">
    <citation type="submission" date="2021-05" db="EMBL/GenBank/DDBJ databases">
        <title>Protein family content uncovers lineage relationships and bacterial pathway maintenance mechanisms in DPANN archaea.</title>
        <authorList>
            <person name="Castelle C.J."/>
            <person name="Meheust R."/>
            <person name="Jaffe A.L."/>
            <person name="Seitz K."/>
            <person name="Gong X."/>
            <person name="Baker B.J."/>
            <person name="Banfield J.F."/>
        </authorList>
    </citation>
    <scope>NUCLEOTIDE SEQUENCE</scope>
    <source>
        <strain evidence="7">RIFCSPHIGHO2_01_FULL_GW2011_AR10_43_9</strain>
    </source>
</reference>
<comment type="subcellular location">
    <subcellularLocation>
        <location evidence="1">Membrane</location>
    </subcellularLocation>
</comment>
<dbReference type="PANTHER" id="PTHR10806:SF6">
    <property type="entry name" value="SIGNAL PEPTIDASE COMPLEX CATALYTIC SUBUNIT SEC11"/>
    <property type="match status" value="1"/>
</dbReference>
<evidence type="ECO:0000256" key="3">
    <source>
        <dbReference type="ARBA" id="ARBA00022989"/>
    </source>
</evidence>
<evidence type="ECO:0000313" key="6">
    <source>
        <dbReference type="EMBL" id="HIH08108.1"/>
    </source>
</evidence>
<reference evidence="7" key="2">
    <citation type="submission" date="2021-03" db="EMBL/GenBank/DDBJ databases">
        <authorList>
            <person name="Jaffe A."/>
        </authorList>
    </citation>
    <scope>NUCLEOTIDE SEQUENCE</scope>
    <source>
        <strain evidence="7">RIFCSPHIGHO2_01_FULL_GW2011_AR10_43_9</strain>
    </source>
</reference>
<organism evidence="6 8">
    <name type="scientific">Candidatus Iainarchaeum sp</name>
    <dbReference type="NCBI Taxonomy" id="3101447"/>
    <lineage>
        <taxon>Archaea</taxon>
        <taxon>Candidatus Iainarchaeota</taxon>
        <taxon>Candidatus Iainarchaeia</taxon>
        <taxon>Candidatus Iainarchaeales</taxon>
        <taxon>Candidatus Iainarchaeaceae</taxon>
        <taxon>Candidatus Iainarchaeum</taxon>
    </lineage>
</organism>
<dbReference type="AlphaFoldDB" id="A0A7J4IRI9"/>
<reference evidence="6" key="1">
    <citation type="journal article" date="2020" name="bioRxiv">
        <title>A rank-normalized archaeal taxonomy based on genome phylogeny resolves widespread incomplete and uneven classifications.</title>
        <authorList>
            <person name="Rinke C."/>
            <person name="Chuvochina M."/>
            <person name="Mussig A.J."/>
            <person name="Chaumeil P.-A."/>
            <person name="Waite D.W."/>
            <person name="Whitman W.B."/>
            <person name="Parks D.H."/>
            <person name="Hugenholtz P."/>
        </authorList>
    </citation>
    <scope>NUCLEOTIDE SEQUENCE</scope>
    <source>
        <strain evidence="6">UBA10011</strain>
    </source>
</reference>
<proteinExistence type="predicted"/>
<evidence type="ECO:0000313" key="8">
    <source>
        <dbReference type="Proteomes" id="UP000577419"/>
    </source>
</evidence>
<evidence type="ECO:0000313" key="7">
    <source>
        <dbReference type="EMBL" id="MBS3058903.1"/>
    </source>
</evidence>
<evidence type="ECO:0000256" key="2">
    <source>
        <dbReference type="ARBA" id="ARBA00022692"/>
    </source>
</evidence>
<evidence type="ECO:0008006" key="9">
    <source>
        <dbReference type="Google" id="ProtNLM"/>
    </source>
</evidence>
<dbReference type="InterPro" id="IPR001733">
    <property type="entry name" value="Peptidase_S26B"/>
</dbReference>
<dbReference type="Proteomes" id="UP000577419">
    <property type="component" value="Unassembled WGS sequence"/>
</dbReference>
<dbReference type="Proteomes" id="UP000683213">
    <property type="component" value="Unassembled WGS sequence"/>
</dbReference>
<accession>A0A7J4IRI9</accession>
<keyword evidence="2 5" id="KW-0812">Transmembrane</keyword>
<dbReference type="EMBL" id="DUFG01000013">
    <property type="protein sequence ID" value="HIH08108.1"/>
    <property type="molecule type" value="Genomic_DNA"/>
</dbReference>
<dbReference type="GO" id="GO:0004252">
    <property type="term" value="F:serine-type endopeptidase activity"/>
    <property type="evidence" value="ECO:0007669"/>
    <property type="project" value="InterPro"/>
</dbReference>
<dbReference type="PANTHER" id="PTHR10806">
    <property type="entry name" value="SIGNAL PEPTIDASE COMPLEX CATALYTIC SUBUNIT SEC11"/>
    <property type="match status" value="1"/>
</dbReference>
<protein>
    <recommendedName>
        <fullName evidence="9">Signal peptidase I</fullName>
    </recommendedName>
</protein>
<evidence type="ECO:0000256" key="1">
    <source>
        <dbReference type="ARBA" id="ARBA00004370"/>
    </source>
</evidence>
<sequence length="268" mass="30502">MSLREKWRSFRRKLRWLDPFTYVDEFVMPVVNPRNSEVLAWAVYILSALVFAWAFYALLGFVLSTPTPIMIVVSGSMEPLMHRGDLVLVQGVQAEQLKGQQVPYGSSLEKVPLHSFATTLCSHFNETERQSPCVEFFPEFREGPPYGFETVGIHLIDDREIFFDREGDIIIYRSPTKNEDIIHRVLLKVIADDTYLLTKGDNQKTNPFLDQEIIGGAAISPYLVRADSINGKAVLFVPLIGCAKLWLFDDLSSLVLRGRLPEEFRGIC</sequence>
<dbReference type="Gene3D" id="2.10.109.10">
    <property type="entry name" value="Umud Fragment, subunit A"/>
    <property type="match status" value="1"/>
</dbReference>
<keyword evidence="4 5" id="KW-0472">Membrane</keyword>
<keyword evidence="3 5" id="KW-1133">Transmembrane helix</keyword>
<evidence type="ECO:0000256" key="4">
    <source>
        <dbReference type="ARBA" id="ARBA00023136"/>
    </source>
</evidence>